<feature type="region of interest" description="Disordered" evidence="1">
    <location>
        <begin position="321"/>
        <end position="343"/>
    </location>
</feature>
<sequence>MTEEPGRLGRVVVGGASGFLGRAIVAHARRAGRELVTIGRGDADLGWHDADGIARAVDGAALVVGLSGKSVDCRYTAANRAEILDSRLRTTAALHRAIGRAERPPALWANSSTATIYRHAEDRAMTESAGEHGEGFSVAVAGAWEAELFSGALPGTRRVALRTAIVLGRGGALAPLVRLTRLGLGGPQYDGRWPVSADRRAAGTAHHFRPTKGRQWFSWIHLDDVVRAIDFLELHALEGPVNLSSPNPVQNRELMATLRRIVGVPFGAPQPRWLLELGAAMIGTETELVLKSRRVVPERLEAAGFRFAYPELEPALRSVVRGPAGGRERGSGTAALPRPSEIG</sequence>
<dbReference type="Gene3D" id="3.40.50.720">
    <property type="entry name" value="NAD(P)-binding Rossmann-like Domain"/>
    <property type="match status" value="1"/>
</dbReference>
<accession>A0A918FAK0</accession>
<dbReference type="Pfam" id="PF01370">
    <property type="entry name" value="Epimerase"/>
    <property type="match status" value="1"/>
</dbReference>
<dbReference type="InterPro" id="IPR036291">
    <property type="entry name" value="NAD(P)-bd_dom_sf"/>
</dbReference>
<evidence type="ECO:0000259" key="3">
    <source>
        <dbReference type="Pfam" id="PF08338"/>
    </source>
</evidence>
<name>A0A918FAK0_AGRME</name>
<evidence type="ECO:0000313" key="5">
    <source>
        <dbReference type="Proteomes" id="UP000610303"/>
    </source>
</evidence>
<dbReference type="AlphaFoldDB" id="A0A918FAK0"/>
<dbReference type="InterPro" id="IPR013549">
    <property type="entry name" value="DUF1731"/>
</dbReference>
<evidence type="ECO:0000259" key="2">
    <source>
        <dbReference type="Pfam" id="PF01370"/>
    </source>
</evidence>
<organism evidence="4 5">
    <name type="scientific">Agromyces mediolanus</name>
    <name type="common">Corynebacterium mediolanum</name>
    <dbReference type="NCBI Taxonomy" id="41986"/>
    <lineage>
        <taxon>Bacteria</taxon>
        <taxon>Bacillati</taxon>
        <taxon>Actinomycetota</taxon>
        <taxon>Actinomycetes</taxon>
        <taxon>Micrococcales</taxon>
        <taxon>Microbacteriaceae</taxon>
        <taxon>Agromyces</taxon>
    </lineage>
</organism>
<dbReference type="Proteomes" id="UP000610303">
    <property type="component" value="Unassembled WGS sequence"/>
</dbReference>
<comment type="caution">
    <text evidence="4">The sequence shown here is derived from an EMBL/GenBank/DDBJ whole genome shotgun (WGS) entry which is preliminary data.</text>
</comment>
<feature type="domain" description="NAD-dependent epimerase/dehydratase" evidence="2">
    <location>
        <begin position="11"/>
        <end position="235"/>
    </location>
</feature>
<dbReference type="RefSeq" id="WP_189084934.1">
    <property type="nucleotide sequence ID" value="NZ_BMRJ01000001.1"/>
</dbReference>
<evidence type="ECO:0000313" key="4">
    <source>
        <dbReference type="EMBL" id="GGR25027.1"/>
    </source>
</evidence>
<reference evidence="4" key="2">
    <citation type="submission" date="2020-09" db="EMBL/GenBank/DDBJ databases">
        <authorList>
            <person name="Sun Q."/>
            <person name="Ohkuma M."/>
        </authorList>
    </citation>
    <scope>NUCLEOTIDE SEQUENCE</scope>
    <source>
        <strain evidence="4">JCM 3346</strain>
    </source>
</reference>
<protein>
    <submittedName>
        <fullName evidence="4">NAD-dependent epimerase</fullName>
    </submittedName>
</protein>
<evidence type="ECO:0000256" key="1">
    <source>
        <dbReference type="SAM" id="MobiDB-lite"/>
    </source>
</evidence>
<dbReference type="SUPFAM" id="SSF51735">
    <property type="entry name" value="NAD(P)-binding Rossmann-fold domains"/>
    <property type="match status" value="1"/>
</dbReference>
<dbReference type="EMBL" id="BMRJ01000001">
    <property type="protein sequence ID" value="GGR25027.1"/>
    <property type="molecule type" value="Genomic_DNA"/>
</dbReference>
<dbReference type="PANTHER" id="PTHR11092:SF0">
    <property type="entry name" value="EPIMERASE FAMILY PROTEIN SDR39U1"/>
    <property type="match status" value="1"/>
</dbReference>
<keyword evidence="5" id="KW-1185">Reference proteome</keyword>
<gene>
    <name evidence="4" type="ORF">GCM10010196_18650</name>
</gene>
<feature type="domain" description="DUF1731" evidence="3">
    <location>
        <begin position="271"/>
        <end position="318"/>
    </location>
</feature>
<reference evidence="4" key="1">
    <citation type="journal article" date="2014" name="Int. J. Syst. Evol. Microbiol.">
        <title>Complete genome sequence of Corynebacterium casei LMG S-19264T (=DSM 44701T), isolated from a smear-ripened cheese.</title>
        <authorList>
            <consortium name="US DOE Joint Genome Institute (JGI-PGF)"/>
            <person name="Walter F."/>
            <person name="Albersmeier A."/>
            <person name="Kalinowski J."/>
            <person name="Ruckert C."/>
        </authorList>
    </citation>
    <scope>NUCLEOTIDE SEQUENCE</scope>
    <source>
        <strain evidence="4">JCM 3346</strain>
    </source>
</reference>
<dbReference type="PANTHER" id="PTHR11092">
    <property type="entry name" value="SUGAR NUCLEOTIDE EPIMERASE RELATED"/>
    <property type="match status" value="1"/>
</dbReference>
<dbReference type="InterPro" id="IPR001509">
    <property type="entry name" value="Epimerase_deHydtase"/>
</dbReference>
<dbReference type="Pfam" id="PF08338">
    <property type="entry name" value="DUF1731"/>
    <property type="match status" value="1"/>
</dbReference>
<proteinExistence type="predicted"/>